<gene>
    <name evidence="2" type="ORF">RUM44_000741</name>
</gene>
<protein>
    <submittedName>
        <fullName evidence="2">Uncharacterized protein</fullName>
    </submittedName>
</protein>
<name>A0ABR1B673_POLSC</name>
<feature type="region of interest" description="Disordered" evidence="1">
    <location>
        <begin position="61"/>
        <end position="83"/>
    </location>
</feature>
<sequence length="83" mass="9737">MRKNIDAVGAFQGKLRYGVRKHSLWRVLTTLGRVLVIDTGDHLGYVTGKNNNKTIMKFSWKKKKEDGEQEEQQHKPRREVEEQ</sequence>
<proteinExistence type="predicted"/>
<organism evidence="2 3">
    <name type="scientific">Polyplax serrata</name>
    <name type="common">Common mouse louse</name>
    <dbReference type="NCBI Taxonomy" id="468196"/>
    <lineage>
        <taxon>Eukaryota</taxon>
        <taxon>Metazoa</taxon>
        <taxon>Ecdysozoa</taxon>
        <taxon>Arthropoda</taxon>
        <taxon>Hexapoda</taxon>
        <taxon>Insecta</taxon>
        <taxon>Pterygota</taxon>
        <taxon>Neoptera</taxon>
        <taxon>Paraneoptera</taxon>
        <taxon>Psocodea</taxon>
        <taxon>Troctomorpha</taxon>
        <taxon>Phthiraptera</taxon>
        <taxon>Anoplura</taxon>
        <taxon>Polyplacidae</taxon>
        <taxon>Polyplax</taxon>
    </lineage>
</organism>
<evidence type="ECO:0000256" key="1">
    <source>
        <dbReference type="SAM" id="MobiDB-lite"/>
    </source>
</evidence>
<reference evidence="2 3" key="1">
    <citation type="submission" date="2023-09" db="EMBL/GenBank/DDBJ databases">
        <title>Genomes of two closely related lineages of the louse Polyplax serrata with different host specificities.</title>
        <authorList>
            <person name="Martinu J."/>
            <person name="Tarabai H."/>
            <person name="Stefka J."/>
            <person name="Hypsa V."/>
        </authorList>
    </citation>
    <scope>NUCLEOTIDE SEQUENCE [LARGE SCALE GENOMIC DNA]</scope>
    <source>
        <strain evidence="2">98ZLc_SE</strain>
    </source>
</reference>
<accession>A0ABR1B673</accession>
<dbReference type="EMBL" id="JAWJWF010000003">
    <property type="protein sequence ID" value="KAK6635489.1"/>
    <property type="molecule type" value="Genomic_DNA"/>
</dbReference>
<evidence type="ECO:0000313" key="3">
    <source>
        <dbReference type="Proteomes" id="UP001359485"/>
    </source>
</evidence>
<comment type="caution">
    <text evidence="2">The sequence shown here is derived from an EMBL/GenBank/DDBJ whole genome shotgun (WGS) entry which is preliminary data.</text>
</comment>
<dbReference type="Proteomes" id="UP001359485">
    <property type="component" value="Unassembled WGS sequence"/>
</dbReference>
<keyword evidence="3" id="KW-1185">Reference proteome</keyword>
<feature type="compositionally biased region" description="Basic and acidic residues" evidence="1">
    <location>
        <begin position="63"/>
        <end position="83"/>
    </location>
</feature>
<evidence type="ECO:0000313" key="2">
    <source>
        <dbReference type="EMBL" id="KAK6635489.1"/>
    </source>
</evidence>